<reference evidence="2" key="1">
    <citation type="submission" date="2023-11" db="EMBL/GenBank/DDBJ databases">
        <title>Genome assemblies of two species of porcelain crab, Petrolisthes cinctipes and Petrolisthes manimaculis (Anomura: Porcellanidae).</title>
        <authorList>
            <person name="Angst P."/>
        </authorList>
    </citation>
    <scope>NUCLEOTIDE SEQUENCE</scope>
    <source>
        <strain evidence="2">PB745_02</strain>
        <tissue evidence="2">Gill</tissue>
    </source>
</reference>
<protein>
    <recommendedName>
        <fullName evidence="4">Secreted protein</fullName>
    </recommendedName>
</protein>
<sequence length="67" mass="7064">MSVGHISGLCVLVSIHLIHTSPFSTLPVSLSDEGGMEVCLTPASLTCLTPTTIKRLIHSGLQFTDSI</sequence>
<dbReference type="EMBL" id="JAWZYT010002911">
    <property type="protein sequence ID" value="KAK4301178.1"/>
    <property type="molecule type" value="Genomic_DNA"/>
</dbReference>
<name>A0AAE1P485_9EUCA</name>
<evidence type="ECO:0008006" key="4">
    <source>
        <dbReference type="Google" id="ProtNLM"/>
    </source>
</evidence>
<dbReference type="AlphaFoldDB" id="A0AAE1P485"/>
<evidence type="ECO:0000313" key="2">
    <source>
        <dbReference type="EMBL" id="KAK4301178.1"/>
    </source>
</evidence>
<proteinExistence type="predicted"/>
<dbReference type="Proteomes" id="UP001292094">
    <property type="component" value="Unassembled WGS sequence"/>
</dbReference>
<feature type="signal peptide" evidence="1">
    <location>
        <begin position="1"/>
        <end position="20"/>
    </location>
</feature>
<gene>
    <name evidence="2" type="ORF">Pmani_026664</name>
</gene>
<organism evidence="2 3">
    <name type="scientific">Petrolisthes manimaculis</name>
    <dbReference type="NCBI Taxonomy" id="1843537"/>
    <lineage>
        <taxon>Eukaryota</taxon>
        <taxon>Metazoa</taxon>
        <taxon>Ecdysozoa</taxon>
        <taxon>Arthropoda</taxon>
        <taxon>Crustacea</taxon>
        <taxon>Multicrustacea</taxon>
        <taxon>Malacostraca</taxon>
        <taxon>Eumalacostraca</taxon>
        <taxon>Eucarida</taxon>
        <taxon>Decapoda</taxon>
        <taxon>Pleocyemata</taxon>
        <taxon>Anomura</taxon>
        <taxon>Galatheoidea</taxon>
        <taxon>Porcellanidae</taxon>
        <taxon>Petrolisthes</taxon>
    </lineage>
</organism>
<evidence type="ECO:0000256" key="1">
    <source>
        <dbReference type="SAM" id="SignalP"/>
    </source>
</evidence>
<evidence type="ECO:0000313" key="3">
    <source>
        <dbReference type="Proteomes" id="UP001292094"/>
    </source>
</evidence>
<keyword evidence="3" id="KW-1185">Reference proteome</keyword>
<feature type="chain" id="PRO_5042171538" description="Secreted protein" evidence="1">
    <location>
        <begin position="21"/>
        <end position="67"/>
    </location>
</feature>
<keyword evidence="1" id="KW-0732">Signal</keyword>
<comment type="caution">
    <text evidence="2">The sequence shown here is derived from an EMBL/GenBank/DDBJ whole genome shotgun (WGS) entry which is preliminary data.</text>
</comment>
<accession>A0AAE1P485</accession>